<organism evidence="3 4">
    <name type="scientific">Haloarcula pellucida</name>
    <dbReference type="NCBI Taxonomy" id="1427151"/>
    <lineage>
        <taxon>Archaea</taxon>
        <taxon>Methanobacteriati</taxon>
        <taxon>Methanobacteriota</taxon>
        <taxon>Stenosarchaea group</taxon>
        <taxon>Halobacteria</taxon>
        <taxon>Halobacteriales</taxon>
        <taxon>Haloarculaceae</taxon>
        <taxon>Haloarcula</taxon>
    </lineage>
</organism>
<dbReference type="Proteomes" id="UP000605784">
    <property type="component" value="Unassembled WGS sequence"/>
</dbReference>
<keyword evidence="2" id="KW-0812">Transmembrane</keyword>
<gene>
    <name evidence="3" type="ORF">GCM10009030_01490</name>
</gene>
<reference evidence="3" key="1">
    <citation type="journal article" date="2014" name="Int. J. Syst. Evol. Microbiol.">
        <title>Complete genome sequence of Corynebacterium casei LMG S-19264T (=DSM 44701T), isolated from a smear-ripened cheese.</title>
        <authorList>
            <consortium name="US DOE Joint Genome Institute (JGI-PGF)"/>
            <person name="Walter F."/>
            <person name="Albersmeier A."/>
            <person name="Kalinowski J."/>
            <person name="Ruckert C."/>
        </authorList>
    </citation>
    <scope>NUCLEOTIDE SEQUENCE</scope>
    <source>
        <strain evidence="3">JCM 17820</strain>
    </source>
</reference>
<sequence>MERNVGGYDRIGRLLFGPVSLVVGAAILRGVVSLDAGRLAIVAGSSPPLSGPVFLPTAGLRWRPINALAGFDTDEGRKTTGRSGDELGTETRSNWCPGG</sequence>
<dbReference type="RefSeq" id="WP_188993633.1">
    <property type="nucleotide sequence ID" value="NZ_BMOU01000001.1"/>
</dbReference>
<keyword evidence="4" id="KW-1185">Reference proteome</keyword>
<accession>A0A830GGG8</accession>
<reference evidence="3" key="2">
    <citation type="submission" date="2020-09" db="EMBL/GenBank/DDBJ databases">
        <authorList>
            <person name="Sun Q."/>
            <person name="Ohkuma M."/>
        </authorList>
    </citation>
    <scope>NUCLEOTIDE SEQUENCE</scope>
    <source>
        <strain evidence="3">JCM 17820</strain>
    </source>
</reference>
<feature type="transmembrane region" description="Helical" evidence="2">
    <location>
        <begin position="12"/>
        <end position="32"/>
    </location>
</feature>
<comment type="caution">
    <text evidence="3">The sequence shown here is derived from an EMBL/GenBank/DDBJ whole genome shotgun (WGS) entry which is preliminary data.</text>
</comment>
<evidence type="ECO:0000313" key="4">
    <source>
        <dbReference type="Proteomes" id="UP000605784"/>
    </source>
</evidence>
<keyword evidence="2" id="KW-0472">Membrane</keyword>
<dbReference type="AlphaFoldDB" id="A0A830GGG8"/>
<protein>
    <submittedName>
        <fullName evidence="3">Uncharacterized protein</fullName>
    </submittedName>
</protein>
<evidence type="ECO:0000256" key="1">
    <source>
        <dbReference type="SAM" id="MobiDB-lite"/>
    </source>
</evidence>
<proteinExistence type="predicted"/>
<keyword evidence="2" id="KW-1133">Transmembrane helix</keyword>
<evidence type="ECO:0000313" key="3">
    <source>
        <dbReference type="EMBL" id="GGN85245.1"/>
    </source>
</evidence>
<name>A0A830GGG8_9EURY</name>
<feature type="region of interest" description="Disordered" evidence="1">
    <location>
        <begin position="73"/>
        <end position="99"/>
    </location>
</feature>
<dbReference type="EMBL" id="BMOU01000001">
    <property type="protein sequence ID" value="GGN85245.1"/>
    <property type="molecule type" value="Genomic_DNA"/>
</dbReference>
<feature type="compositionally biased region" description="Polar residues" evidence="1">
    <location>
        <begin position="90"/>
        <end position="99"/>
    </location>
</feature>
<evidence type="ECO:0000256" key="2">
    <source>
        <dbReference type="SAM" id="Phobius"/>
    </source>
</evidence>